<evidence type="ECO:0000256" key="2">
    <source>
        <dbReference type="SAM" id="MobiDB-lite"/>
    </source>
</evidence>
<protein>
    <submittedName>
        <fullName evidence="3">Uncharacterized protein</fullName>
    </submittedName>
</protein>
<keyword evidence="1" id="KW-0175">Coiled coil</keyword>
<gene>
    <name evidence="3" type="ORF">KIPB_007611</name>
</gene>
<dbReference type="EMBL" id="BDIP01002178">
    <property type="protein sequence ID" value="GCA63060.1"/>
    <property type="molecule type" value="Genomic_DNA"/>
</dbReference>
<reference evidence="3 4" key="1">
    <citation type="journal article" date="2018" name="PLoS ONE">
        <title>The draft genome of Kipferlia bialata reveals reductive genome evolution in fornicate parasites.</title>
        <authorList>
            <person name="Tanifuji G."/>
            <person name="Takabayashi S."/>
            <person name="Kume K."/>
            <person name="Takagi M."/>
            <person name="Nakayama T."/>
            <person name="Kamikawa R."/>
            <person name="Inagaki Y."/>
            <person name="Hashimoto T."/>
        </authorList>
    </citation>
    <scope>NUCLEOTIDE SEQUENCE [LARGE SCALE GENOMIC DNA]</scope>
    <source>
        <strain evidence="3">NY0173</strain>
    </source>
</reference>
<feature type="region of interest" description="Disordered" evidence="2">
    <location>
        <begin position="588"/>
        <end position="621"/>
    </location>
</feature>
<feature type="compositionally biased region" description="Basic and acidic residues" evidence="2">
    <location>
        <begin position="594"/>
        <end position="607"/>
    </location>
</feature>
<sequence length="621" mass="70395">MHPHHTNGYVFCVKPHRDGLHGDMAIQSLWMDLIRAREKLRLLLQDLDRVSVTALDAAVAVLRLAHDAYKRDIQPFMELIAQEEEEDEGRFLMGRFFLSVPEGTVPYIWVKDKAKINPYQERWMTNALTRLFVRPTDIETAHRSWSSLYSHLGGWCASGRGMIPCDLLELLCHVADVACEKLTFLNDMRQNYVYTCYSSREEEELIGLITEWLGPQSVHVMDGAFGCGPRPRFLVKRTQGCCMPSDSGCSAKTMVSRHAVRQWRRQHIPILVLKRKGRGREREAGSVQVDGRRSHTPLLVALTESLSRPDGRQELVNAVVYLRVEVEEMQSRGETVAHERCPSRNRGAERRLVTGVPERDTDGTQGGTAMAEMDATVSEIRSELAQVTAERDAAVSERDTAVSQRDAEGCRHTAVTERDAAVLAATQAECTRLRERVDEVERETEETRQTLRTTTIQHERECAAITDVCTAVEHNIDAAVKSRDQAVRREDKALAEVACLRLNREQQAQAHLDAKARWDAERSSLLATHRVLRRQTGAAQRDRDTAIQGAEASKRLAAANESDFRDAHSQLVKERHLRKEWEAEAKEYQAQAKGHKEEAEEWNRRNLLEPGTDQATQTDMV</sequence>
<comment type="caution">
    <text evidence="3">The sequence shown here is derived from an EMBL/GenBank/DDBJ whole genome shotgun (WGS) entry which is preliminary data.</text>
</comment>
<dbReference type="AlphaFoldDB" id="A0A391NQE4"/>
<accession>A0A391NQE4</accession>
<organism evidence="3 4">
    <name type="scientific">Kipferlia bialata</name>
    <dbReference type="NCBI Taxonomy" id="797122"/>
    <lineage>
        <taxon>Eukaryota</taxon>
        <taxon>Metamonada</taxon>
        <taxon>Carpediemonas-like organisms</taxon>
        <taxon>Kipferlia</taxon>
    </lineage>
</organism>
<dbReference type="Proteomes" id="UP000265618">
    <property type="component" value="Unassembled WGS sequence"/>
</dbReference>
<proteinExistence type="predicted"/>
<keyword evidence="4" id="KW-1185">Reference proteome</keyword>
<name>A0A391NQE4_9EUKA</name>
<evidence type="ECO:0000313" key="4">
    <source>
        <dbReference type="Proteomes" id="UP000265618"/>
    </source>
</evidence>
<evidence type="ECO:0000256" key="1">
    <source>
        <dbReference type="SAM" id="Coils"/>
    </source>
</evidence>
<evidence type="ECO:0000313" key="3">
    <source>
        <dbReference type="EMBL" id="GCA63060.1"/>
    </source>
</evidence>
<feature type="coiled-coil region" evidence="1">
    <location>
        <begin position="423"/>
        <end position="450"/>
    </location>
</feature>